<dbReference type="GeneID" id="95796596"/>
<gene>
    <name evidence="1" type="ORF">BJ965_004624</name>
</gene>
<protein>
    <submittedName>
        <fullName evidence="1">Uncharacterized protein</fullName>
    </submittedName>
</protein>
<reference evidence="1 2" key="1">
    <citation type="submission" date="2020-08" db="EMBL/GenBank/DDBJ databases">
        <title>Sequencing the genomes of 1000 actinobacteria strains.</title>
        <authorList>
            <person name="Klenk H.-P."/>
        </authorList>
    </citation>
    <scope>NUCLEOTIDE SEQUENCE [LARGE SCALE GENOMIC DNA]</scope>
    <source>
        <strain evidence="1 2">DSM 40483</strain>
    </source>
</reference>
<dbReference type="AlphaFoldDB" id="A0A7W7DQ57"/>
<dbReference type="Proteomes" id="UP000565089">
    <property type="component" value="Unassembled WGS sequence"/>
</dbReference>
<organism evidence="1 2">
    <name type="scientific">Streptomyces luteogriseus</name>
    <dbReference type="NCBI Taxonomy" id="68233"/>
    <lineage>
        <taxon>Bacteria</taxon>
        <taxon>Bacillati</taxon>
        <taxon>Actinomycetota</taxon>
        <taxon>Actinomycetes</taxon>
        <taxon>Kitasatosporales</taxon>
        <taxon>Streptomycetaceae</taxon>
        <taxon>Streptomyces</taxon>
    </lineage>
</organism>
<evidence type="ECO:0000313" key="1">
    <source>
        <dbReference type="EMBL" id="MBB4714742.1"/>
    </source>
</evidence>
<keyword evidence="2" id="KW-1185">Reference proteome</keyword>
<name>A0A7W7DQ57_9ACTN</name>
<dbReference type="RefSeq" id="WP_184918077.1">
    <property type="nucleotide sequence ID" value="NZ_JACHMS010000001.1"/>
</dbReference>
<sequence length="98" mass="10093">MSICRAASRAGGQAAAVSALDGCERVEPLSGQVLGRHDQVGADSGVLGETLVLTCTKPISRPVATEPPVRRLLCGRCAAAHRTSAARRPEKSGLARTS</sequence>
<proteinExistence type="predicted"/>
<accession>A0A7W7DQ57</accession>
<evidence type="ECO:0000313" key="2">
    <source>
        <dbReference type="Proteomes" id="UP000565089"/>
    </source>
</evidence>
<dbReference type="EMBL" id="JACHMS010000001">
    <property type="protein sequence ID" value="MBB4714742.1"/>
    <property type="molecule type" value="Genomic_DNA"/>
</dbReference>
<comment type="caution">
    <text evidence="1">The sequence shown here is derived from an EMBL/GenBank/DDBJ whole genome shotgun (WGS) entry which is preliminary data.</text>
</comment>